<accession>A0A7S0CW44</accession>
<dbReference type="SUPFAM" id="SSF49899">
    <property type="entry name" value="Concanavalin A-like lectins/glucanases"/>
    <property type="match status" value="1"/>
</dbReference>
<dbReference type="EMBL" id="HBEM01005380">
    <property type="protein sequence ID" value="CAD8435908.1"/>
    <property type="molecule type" value="Transcribed_RNA"/>
</dbReference>
<dbReference type="GO" id="GO:0048188">
    <property type="term" value="C:Set1C/COMPASS complex"/>
    <property type="evidence" value="ECO:0007669"/>
    <property type="project" value="InterPro"/>
</dbReference>
<proteinExistence type="predicted"/>
<evidence type="ECO:0000259" key="3">
    <source>
        <dbReference type="Pfam" id="PF00622"/>
    </source>
</evidence>
<comment type="subcellular location">
    <subcellularLocation>
        <location evidence="1">Nucleus</location>
    </subcellularLocation>
</comment>
<sequence length="359" mass="40664">MIKLPGKRSKFDKKWIKQKLANSKIEFFKNGVSQGVAFENVRAGNYHPAVSLYMDASVTFNFGPGFAHEPPSGDQYGDVMGVWEAPETVRVKRRSLRESKPVTPYGDMFLDTALLYAPGMGPFKQTGENVQEVDDDAGQAFPAAPEQTKPPPGANLEKTRWGSKYCELKWTNEKAPAWLPVERGWMFSRVKRATGLEMVRTERYFLTPEGNVCTTAREAREGIRKEEGCIGAQNGDRFSNATEKSYKKYAGVQRPKLEKFTKSPLQNKIARIKDDDDTTPWLVYNHISSQRKCVLIPLVRSGTFTVKRRKGRPRYKVEVDLSKQRTVQEDDIQVIKSETTVKAIDINREAWDINTATAD</sequence>
<organism evidence="4">
    <name type="scientific">Amorphochlora amoebiformis</name>
    <dbReference type="NCBI Taxonomy" id="1561963"/>
    <lineage>
        <taxon>Eukaryota</taxon>
        <taxon>Sar</taxon>
        <taxon>Rhizaria</taxon>
        <taxon>Cercozoa</taxon>
        <taxon>Chlorarachniophyceae</taxon>
        <taxon>Amorphochlora</taxon>
    </lineage>
</organism>
<dbReference type="AlphaFoldDB" id="A0A7S0CW44"/>
<dbReference type="Gene3D" id="2.60.120.920">
    <property type="match status" value="1"/>
</dbReference>
<name>A0A7S0CW44_9EUKA</name>
<evidence type="ECO:0000256" key="1">
    <source>
        <dbReference type="ARBA" id="ARBA00004123"/>
    </source>
</evidence>
<gene>
    <name evidence="4" type="ORF">LAMO00422_LOCUS3762</name>
</gene>
<dbReference type="Pfam" id="PF00622">
    <property type="entry name" value="SPRY"/>
    <property type="match status" value="1"/>
</dbReference>
<evidence type="ECO:0000256" key="2">
    <source>
        <dbReference type="ARBA" id="ARBA00023242"/>
    </source>
</evidence>
<dbReference type="InterPro" id="IPR013320">
    <property type="entry name" value="ConA-like_dom_sf"/>
</dbReference>
<dbReference type="InterPro" id="IPR003877">
    <property type="entry name" value="SPRY_dom"/>
</dbReference>
<dbReference type="PANTHER" id="PTHR10598:SF0">
    <property type="entry name" value="SET1_ASH2 HISTONE METHYLTRANSFERASE COMPLEX SUBUNIT ASH2"/>
    <property type="match status" value="1"/>
</dbReference>
<dbReference type="PANTHER" id="PTHR10598">
    <property type="entry name" value="SET1/ASH2 HISTONE METHYLTRANSFERASE COMPLEX SUBUNIT ASH2"/>
    <property type="match status" value="1"/>
</dbReference>
<protein>
    <recommendedName>
        <fullName evidence="3">SPRY domain-containing protein</fullName>
    </recommendedName>
</protein>
<dbReference type="InterPro" id="IPR037353">
    <property type="entry name" value="ASH2"/>
</dbReference>
<dbReference type="InterPro" id="IPR043136">
    <property type="entry name" value="B30.2/SPRY_sf"/>
</dbReference>
<feature type="domain" description="SPRY" evidence="3">
    <location>
        <begin position="22"/>
        <end position="63"/>
    </location>
</feature>
<reference evidence="4" key="1">
    <citation type="submission" date="2021-01" db="EMBL/GenBank/DDBJ databases">
        <authorList>
            <person name="Corre E."/>
            <person name="Pelletier E."/>
            <person name="Niang G."/>
            <person name="Scheremetjew M."/>
            <person name="Finn R."/>
            <person name="Kale V."/>
            <person name="Holt S."/>
            <person name="Cochrane G."/>
            <person name="Meng A."/>
            <person name="Brown T."/>
            <person name="Cohen L."/>
        </authorList>
    </citation>
    <scope>NUCLEOTIDE SEQUENCE</scope>
    <source>
        <strain evidence="4">CCMP2058</strain>
    </source>
</reference>
<keyword evidence="2" id="KW-0539">Nucleus</keyword>
<evidence type="ECO:0000313" key="4">
    <source>
        <dbReference type="EMBL" id="CAD8435908.1"/>
    </source>
</evidence>
<dbReference type="GO" id="GO:0000976">
    <property type="term" value="F:transcription cis-regulatory region binding"/>
    <property type="evidence" value="ECO:0007669"/>
    <property type="project" value="TreeGrafter"/>
</dbReference>